<feature type="domain" description="DUF5776" evidence="5">
    <location>
        <begin position="902"/>
        <end position="969"/>
    </location>
</feature>
<feature type="domain" description="MucBP" evidence="4">
    <location>
        <begin position="463"/>
        <end position="533"/>
    </location>
</feature>
<dbReference type="InterPro" id="IPR009459">
    <property type="entry name" value="MucBP_dom"/>
</dbReference>
<feature type="domain" description="MucBP" evidence="4">
    <location>
        <begin position="237"/>
        <end position="277"/>
    </location>
</feature>
<feature type="domain" description="MucBP" evidence="4">
    <location>
        <begin position="546"/>
        <end position="615"/>
    </location>
</feature>
<keyword evidence="3" id="KW-0472">Membrane</keyword>
<keyword evidence="7" id="KW-1185">Reference proteome</keyword>
<evidence type="ECO:0000259" key="5">
    <source>
        <dbReference type="Pfam" id="PF19087"/>
    </source>
</evidence>
<protein>
    <recommendedName>
        <fullName evidence="8">MucBP domain-containing protein</fullName>
    </recommendedName>
</protein>
<evidence type="ECO:0000256" key="3">
    <source>
        <dbReference type="SAM" id="Phobius"/>
    </source>
</evidence>
<dbReference type="Gene3D" id="3.10.20.320">
    <property type="entry name" value="Putative peptidoglycan bound protein (lpxtg motif)"/>
    <property type="match status" value="4"/>
</dbReference>
<dbReference type="AlphaFoldDB" id="A0A0R1KZ26"/>
<feature type="domain" description="MucBP" evidence="4">
    <location>
        <begin position="628"/>
        <end position="698"/>
    </location>
</feature>
<proteinExistence type="predicted"/>
<evidence type="ECO:0000313" key="6">
    <source>
        <dbReference type="EMBL" id="KRK88795.1"/>
    </source>
</evidence>
<reference evidence="6 7" key="1">
    <citation type="journal article" date="2015" name="Genome Announc.">
        <title>Expanding the biotechnology potential of lactobacilli through comparative genomics of 213 strains and associated genera.</title>
        <authorList>
            <person name="Sun Z."/>
            <person name="Harris H.M."/>
            <person name="McCann A."/>
            <person name="Guo C."/>
            <person name="Argimon S."/>
            <person name="Zhang W."/>
            <person name="Yang X."/>
            <person name="Jeffery I.B."/>
            <person name="Cooney J.C."/>
            <person name="Kagawa T.F."/>
            <person name="Liu W."/>
            <person name="Song Y."/>
            <person name="Salvetti E."/>
            <person name="Wrobel A."/>
            <person name="Rasinkangas P."/>
            <person name="Parkhill J."/>
            <person name="Rea M.C."/>
            <person name="O'Sullivan O."/>
            <person name="Ritari J."/>
            <person name="Douillard F.P."/>
            <person name="Paul Ross R."/>
            <person name="Yang R."/>
            <person name="Briner A.E."/>
            <person name="Felis G.E."/>
            <person name="de Vos W.M."/>
            <person name="Barrangou R."/>
            <person name="Klaenhammer T.R."/>
            <person name="Caufield P.W."/>
            <person name="Cui Y."/>
            <person name="Zhang H."/>
            <person name="O'Toole P.W."/>
        </authorList>
    </citation>
    <scope>NUCLEOTIDE SEQUENCE [LARGE SCALE GENOMIC DNA]</scope>
    <source>
        <strain evidence="6 7">DSM 19904</strain>
    </source>
</reference>
<feature type="domain" description="MucBP" evidence="4">
    <location>
        <begin position="393"/>
        <end position="449"/>
    </location>
</feature>
<dbReference type="Pfam" id="PF06458">
    <property type="entry name" value="MucBP"/>
    <property type="match status" value="5"/>
</dbReference>
<evidence type="ECO:0000256" key="2">
    <source>
        <dbReference type="SAM" id="MobiDB-lite"/>
    </source>
</evidence>
<keyword evidence="3" id="KW-1133">Transmembrane helix</keyword>
<evidence type="ECO:0000313" key="7">
    <source>
        <dbReference type="Proteomes" id="UP000051581"/>
    </source>
</evidence>
<dbReference type="PATRIC" id="fig|1423808.3.peg.2299"/>
<feature type="domain" description="DUF5776" evidence="5">
    <location>
        <begin position="830"/>
        <end position="896"/>
    </location>
</feature>
<dbReference type="EMBL" id="AZEA01000006">
    <property type="protein sequence ID" value="KRK88795.1"/>
    <property type="molecule type" value="Genomic_DNA"/>
</dbReference>
<dbReference type="Proteomes" id="UP000051581">
    <property type="component" value="Unassembled WGS sequence"/>
</dbReference>
<evidence type="ECO:0000259" key="4">
    <source>
        <dbReference type="Pfam" id="PF06458"/>
    </source>
</evidence>
<keyword evidence="1" id="KW-0677">Repeat</keyword>
<evidence type="ECO:0000256" key="1">
    <source>
        <dbReference type="ARBA" id="ARBA00022737"/>
    </source>
</evidence>
<accession>A0A0R1KZ26</accession>
<dbReference type="InterPro" id="IPR044081">
    <property type="entry name" value="DUF5776"/>
</dbReference>
<sequence length="974" mass="107790">MIHLKIANYLGIVIFGLGSAFGLMLMDQHTDSFYSPQTVQAADGQNNVAADADGTIITPTKIVKAPDPADKTNNPTIDPKQHTDAADTNFYQGSRFHQAPVYIDGKLANPMGKNAVVGGQTISDVQGTINENDYIDPPIENEVINYGYYSGSNAWMIGWTEDNKTAYIHKVNEAGTLLETIKVPAPGSPDFNANWTTGGDGLTFSWLGDKIHISFDRGSLRSSSTAGSLEFLTGIPVKFVDARGNELAPTQTVSGHSGTFVNVDYPTISGYRLVRVPYMNNAHKFLINNTTATKPSTDWFSSQINQYVTLYQKIIDDNNTRQMYMVFDYSKVTGAGFSGTETSKTVTVKATQGGAIAAAFSNGIVRATSTASMPTPVGNPLTFVYEPITEYHLTINYLEKGTDKVMADPYKASGAGTYEIESPVISGYTADKATVKGVLGSDSTINVYYDKKDVPPVEDTSLNIKYIDEESNKPLKTETLKGKVGDDYHADGQYQLETITVDGTTYELNKTNLPTNATGKFAKTNADVNYYYKKKAAPVEQSSLLINYINEDGNKILKTDSLDGKVGNPYEVDSKYQLETLTIDGVTYKLNKGRLPSNTKGTFATKNDPVNYYYTKQNDPVDTNSSLIINYINEENNGLLKVQTIQGKVGDPYQADGQYQLQNITVNGVTYVLNTTRLPGNMRGTFSSQNAPVNYYYKKKTNPVDPIIPVIPIIPVTPVTPVTPVAPVTPVTPTPDGTDVLPGKIAKKGMAVYALKKVYLYQNPTFKKLERKSGYVKKPRVFRPMFVVTDYARSNEGRLRYKVRDVNHLSKTDGWTGYVTTNYEYIRPVYYQSKHSTLTVINPRGVNEYTRVNLTGKVKNFKQGTILKVKGFVTHNLTTRYLLSNGNYITGNRKLVKMGKHKQPKQLVVKKSINRYKTANLTQRNGHFKKGQKLTIKRYTFSHEGSITKSGTKRYVVKGGYITANNKFVKVVKY</sequence>
<evidence type="ECO:0008006" key="8">
    <source>
        <dbReference type="Google" id="ProtNLM"/>
    </source>
</evidence>
<keyword evidence="3" id="KW-0812">Transmembrane</keyword>
<dbReference type="Pfam" id="PF19087">
    <property type="entry name" value="DUF5776"/>
    <property type="match status" value="2"/>
</dbReference>
<feature type="transmembrane region" description="Helical" evidence="3">
    <location>
        <begin position="7"/>
        <end position="26"/>
    </location>
</feature>
<gene>
    <name evidence="6" type="ORF">FD17_GL002265</name>
</gene>
<organism evidence="6 7">
    <name type="scientific">Lentilactobacillus sunkii DSM 19904</name>
    <dbReference type="NCBI Taxonomy" id="1423808"/>
    <lineage>
        <taxon>Bacteria</taxon>
        <taxon>Bacillati</taxon>
        <taxon>Bacillota</taxon>
        <taxon>Bacilli</taxon>
        <taxon>Lactobacillales</taxon>
        <taxon>Lactobacillaceae</taxon>
        <taxon>Lentilactobacillus</taxon>
    </lineage>
</organism>
<comment type="caution">
    <text evidence="6">The sequence shown here is derived from an EMBL/GenBank/DDBJ whole genome shotgun (WGS) entry which is preliminary data.</text>
</comment>
<name>A0A0R1KZ26_9LACO</name>
<feature type="region of interest" description="Disordered" evidence="2">
    <location>
        <begin position="64"/>
        <end position="85"/>
    </location>
</feature>